<reference evidence="1" key="3">
    <citation type="submission" date="2015-02" db="UniProtKB">
        <authorList>
            <consortium name="EnsemblProtists"/>
        </authorList>
    </citation>
    <scope>IDENTIFICATION</scope>
    <source>
        <strain evidence="1">DAOM BR144</strain>
    </source>
</reference>
<dbReference type="VEuPathDB" id="FungiDB:PYU1_G000583"/>
<evidence type="ECO:0008006" key="3">
    <source>
        <dbReference type="Google" id="ProtNLM"/>
    </source>
</evidence>
<dbReference type="InParanoid" id="K3W6J2"/>
<keyword evidence="2" id="KW-1185">Reference proteome</keyword>
<dbReference type="EMBL" id="GL376620">
    <property type="status" value="NOT_ANNOTATED_CDS"/>
    <property type="molecule type" value="Genomic_DNA"/>
</dbReference>
<proteinExistence type="predicted"/>
<evidence type="ECO:0000313" key="1">
    <source>
        <dbReference type="EnsemblProtists" id="PYU1_T000583"/>
    </source>
</evidence>
<dbReference type="STRING" id="431595.K3W6J2"/>
<dbReference type="GO" id="GO:0003690">
    <property type="term" value="F:double-stranded DNA binding"/>
    <property type="evidence" value="ECO:0007669"/>
    <property type="project" value="TreeGrafter"/>
</dbReference>
<dbReference type="FunFam" id="3.40.50.300:FF:000737">
    <property type="entry name" value="Bifunctional polynucleotide phosphatase/kinase"/>
    <property type="match status" value="1"/>
</dbReference>
<dbReference type="GO" id="GO:0006281">
    <property type="term" value="P:DNA repair"/>
    <property type="evidence" value="ECO:0007669"/>
    <property type="project" value="TreeGrafter"/>
</dbReference>
<dbReference type="NCBIfam" id="TIGR01662">
    <property type="entry name" value="HAD-SF-IIIA"/>
    <property type="match status" value="1"/>
</dbReference>
<dbReference type="Gene3D" id="3.40.50.1000">
    <property type="entry name" value="HAD superfamily/HAD-like"/>
    <property type="match status" value="1"/>
</dbReference>
<dbReference type="FunCoup" id="K3W6J2">
    <property type="interactions" value="126"/>
</dbReference>
<protein>
    <recommendedName>
        <fullName evidence="3">Polynucleotide kinase 3'-phosphatase</fullName>
    </recommendedName>
</protein>
<dbReference type="Pfam" id="PF08645">
    <property type="entry name" value="PNK3P"/>
    <property type="match status" value="1"/>
</dbReference>
<name>K3W6J2_GLOUD</name>
<dbReference type="GO" id="GO:0046404">
    <property type="term" value="F:ATP-dependent polydeoxyribonucleotide 5'-hydroxyl-kinase activity"/>
    <property type="evidence" value="ECO:0007669"/>
    <property type="project" value="TreeGrafter"/>
</dbReference>
<dbReference type="Gene3D" id="3.40.50.300">
    <property type="entry name" value="P-loop containing nucleotide triphosphate hydrolases"/>
    <property type="match status" value="1"/>
</dbReference>
<dbReference type="NCBIfam" id="TIGR01664">
    <property type="entry name" value="DNA-3'-Pase"/>
    <property type="match status" value="1"/>
</dbReference>
<dbReference type="Proteomes" id="UP000019132">
    <property type="component" value="Unassembled WGS sequence"/>
</dbReference>
<dbReference type="GO" id="GO:0046403">
    <property type="term" value="F:polynucleotide 3'-phosphatase activity"/>
    <property type="evidence" value="ECO:0007669"/>
    <property type="project" value="TreeGrafter"/>
</dbReference>
<dbReference type="PANTHER" id="PTHR12083:SF9">
    <property type="entry name" value="BIFUNCTIONAL POLYNUCLEOTIDE PHOSPHATASE_KINASE"/>
    <property type="match status" value="1"/>
</dbReference>
<dbReference type="InterPro" id="IPR006551">
    <property type="entry name" value="Polynucleotide_phosphatase"/>
</dbReference>
<dbReference type="OMA" id="AADWKWW"/>
<accession>K3W6J2</accession>
<dbReference type="InterPro" id="IPR027417">
    <property type="entry name" value="P-loop_NTPase"/>
</dbReference>
<dbReference type="eggNOG" id="KOG2134">
    <property type="taxonomic scope" value="Eukaryota"/>
</dbReference>
<evidence type="ECO:0000313" key="2">
    <source>
        <dbReference type="Proteomes" id="UP000019132"/>
    </source>
</evidence>
<dbReference type="SUPFAM" id="SSF56784">
    <property type="entry name" value="HAD-like"/>
    <property type="match status" value="1"/>
</dbReference>
<dbReference type="EnsemblProtists" id="PYU1_T000583">
    <property type="protein sequence ID" value="PYU1_T000583"/>
    <property type="gene ID" value="PYU1_G000583"/>
</dbReference>
<organism evidence="1 2">
    <name type="scientific">Globisporangium ultimum (strain ATCC 200006 / CBS 805.95 / DAOM BR144)</name>
    <name type="common">Pythium ultimum</name>
    <dbReference type="NCBI Taxonomy" id="431595"/>
    <lineage>
        <taxon>Eukaryota</taxon>
        <taxon>Sar</taxon>
        <taxon>Stramenopiles</taxon>
        <taxon>Oomycota</taxon>
        <taxon>Peronosporomycetes</taxon>
        <taxon>Pythiales</taxon>
        <taxon>Pythiaceae</taxon>
        <taxon>Globisporangium</taxon>
    </lineage>
</organism>
<reference evidence="2" key="1">
    <citation type="journal article" date="2010" name="Genome Biol.">
        <title>Genome sequence of the necrotrophic plant pathogen Pythium ultimum reveals original pathogenicity mechanisms and effector repertoire.</title>
        <authorList>
            <person name="Levesque C.A."/>
            <person name="Brouwer H."/>
            <person name="Cano L."/>
            <person name="Hamilton J.P."/>
            <person name="Holt C."/>
            <person name="Huitema E."/>
            <person name="Raffaele S."/>
            <person name="Robideau G.P."/>
            <person name="Thines M."/>
            <person name="Win J."/>
            <person name="Zerillo M.M."/>
            <person name="Beakes G.W."/>
            <person name="Boore J.L."/>
            <person name="Busam D."/>
            <person name="Dumas B."/>
            <person name="Ferriera S."/>
            <person name="Fuerstenberg S.I."/>
            <person name="Gachon C.M."/>
            <person name="Gaulin E."/>
            <person name="Govers F."/>
            <person name="Grenville-Briggs L."/>
            <person name="Horner N."/>
            <person name="Hostetler J."/>
            <person name="Jiang R.H."/>
            <person name="Johnson J."/>
            <person name="Krajaejun T."/>
            <person name="Lin H."/>
            <person name="Meijer H.J."/>
            <person name="Moore B."/>
            <person name="Morris P."/>
            <person name="Phuntmart V."/>
            <person name="Puiu D."/>
            <person name="Shetty J."/>
            <person name="Stajich J.E."/>
            <person name="Tripathy S."/>
            <person name="Wawra S."/>
            <person name="van West P."/>
            <person name="Whitty B.R."/>
            <person name="Coutinho P.M."/>
            <person name="Henrissat B."/>
            <person name="Martin F."/>
            <person name="Thomas P.D."/>
            <person name="Tyler B.M."/>
            <person name="De Vries R.P."/>
            <person name="Kamoun S."/>
            <person name="Yandell M."/>
            <person name="Tisserat N."/>
            <person name="Buell C.R."/>
        </authorList>
    </citation>
    <scope>NUCLEOTIDE SEQUENCE</scope>
    <source>
        <strain evidence="2">DAOM:BR144</strain>
    </source>
</reference>
<dbReference type="HOGENOM" id="CLU_014938_2_1_1"/>
<sequence>MNGGSLLILDARSKEQQEAVAGDRTLKIAGFDMDGTWIETKSGKRFAKDVDDWKWLHPTLVKAKLEELVKAGFEIVLFSNQNGIAKGNVTAKEVKKKVETIVTKLNLPVLALLATQNDLMRKPRLGGWQEMLKILGVKSPNQQVDMTESFYCGDAAGRPKITGRNKDFAVTDYKFALNIGVKFHTPEDLFLKSKQRIHTHTDMWEIGFDPRSLCDFKLGLLDPPTTEMTKPDQEIIVLVGSPASGKSFFSKTHFSSYTIVNQDELGTLTNCKKKCMEALARKKSVLVDSTNRDQRARSEWISIAKQQNLPIRCFEMDVPKPLAMHLNTYRSVTEDKKIPDIAIHTFYKNFVPPQITEGFTEIVKVRFQIQQGQLSPEKYKLLCSFL</sequence>
<dbReference type="InterPro" id="IPR036412">
    <property type="entry name" value="HAD-like_sf"/>
</dbReference>
<dbReference type="InterPro" id="IPR013954">
    <property type="entry name" value="PNK3P"/>
</dbReference>
<dbReference type="SUPFAM" id="SSF52540">
    <property type="entry name" value="P-loop containing nucleoside triphosphate hydrolases"/>
    <property type="match status" value="1"/>
</dbReference>
<dbReference type="AlphaFoldDB" id="K3W6J2"/>
<dbReference type="Pfam" id="PF13671">
    <property type="entry name" value="AAA_33"/>
    <property type="match status" value="1"/>
</dbReference>
<dbReference type="PANTHER" id="PTHR12083">
    <property type="entry name" value="BIFUNCTIONAL POLYNUCLEOTIDE PHOSPHATASE/KINASE"/>
    <property type="match status" value="1"/>
</dbReference>
<reference evidence="2" key="2">
    <citation type="submission" date="2010-04" db="EMBL/GenBank/DDBJ databases">
        <authorList>
            <person name="Buell R."/>
            <person name="Hamilton J."/>
            <person name="Hostetler J."/>
        </authorList>
    </citation>
    <scope>NUCLEOTIDE SEQUENCE [LARGE SCALE GENOMIC DNA]</scope>
    <source>
        <strain evidence="2">DAOM:BR144</strain>
    </source>
</reference>
<dbReference type="InterPro" id="IPR023214">
    <property type="entry name" value="HAD_sf"/>
</dbReference>
<dbReference type="InterPro" id="IPR006549">
    <property type="entry name" value="HAD-SF_hydro_IIIA"/>
</dbReference>